<name>A0A2Y9U1I4_9GAMM</name>
<keyword evidence="1" id="KW-0472">Membrane</keyword>
<organism evidence="2 3">
    <name type="scientific">Limnobaculum parvum</name>
    <dbReference type="NCBI Taxonomy" id="2172103"/>
    <lineage>
        <taxon>Bacteria</taxon>
        <taxon>Pseudomonadati</taxon>
        <taxon>Pseudomonadota</taxon>
        <taxon>Gammaproteobacteria</taxon>
        <taxon>Enterobacterales</taxon>
        <taxon>Budviciaceae</taxon>
        <taxon>Limnobaculum</taxon>
    </lineage>
</organism>
<evidence type="ECO:0000313" key="2">
    <source>
        <dbReference type="EMBL" id="AWH89459.1"/>
    </source>
</evidence>
<keyword evidence="1" id="KW-0812">Transmembrane</keyword>
<dbReference type="AlphaFoldDB" id="A0A2Y9U1I4"/>
<feature type="transmembrane region" description="Helical" evidence="1">
    <location>
        <begin position="12"/>
        <end position="32"/>
    </location>
</feature>
<sequence>MLRNRTYLVVNQQGYSTIVMVMLLMLFGTLMLKGQSDQLLVQVRIYADERRYFRAYHQALSSLSWALSLRWAGLSSEWQCRKVENHQLSSCIRQLSDDEILIRGEGYMGNSQPPLVLFQLAGRRDDVSSPGEIRLQPFLHGRIDFCPLKVPAECTP</sequence>
<dbReference type="OrthoDB" id="7059963at2"/>
<evidence type="ECO:0000256" key="1">
    <source>
        <dbReference type="SAM" id="Phobius"/>
    </source>
</evidence>
<protein>
    <submittedName>
        <fullName evidence="2">DUF2509 family protein</fullName>
    </submittedName>
</protein>
<dbReference type="InterPro" id="IPR019652">
    <property type="entry name" value="DUF2509"/>
</dbReference>
<gene>
    <name evidence="2" type="ORF">HYN51_13405</name>
</gene>
<dbReference type="RefSeq" id="WP_108901503.1">
    <property type="nucleotide sequence ID" value="NZ_CP029185.2"/>
</dbReference>
<keyword evidence="1" id="KW-1133">Transmembrane helix</keyword>
<dbReference type="KEGG" id="lpv:HYN51_13405"/>
<proteinExistence type="predicted"/>
<evidence type="ECO:0000313" key="3">
    <source>
        <dbReference type="Proteomes" id="UP000244908"/>
    </source>
</evidence>
<dbReference type="EMBL" id="CP029185">
    <property type="protein sequence ID" value="AWH89459.1"/>
    <property type="molecule type" value="Genomic_DNA"/>
</dbReference>
<reference evidence="2 3" key="1">
    <citation type="journal article" date="2019" name="Int. J. Syst. Evol. Microbiol.">
        <title>Limnobaculum parvum gen. nov., sp. nov., isolated from a freshwater lake.</title>
        <authorList>
            <person name="Baek C."/>
            <person name="Shin S.K."/>
            <person name="Yi H."/>
        </authorList>
    </citation>
    <scope>NUCLEOTIDE SEQUENCE [LARGE SCALE GENOMIC DNA]</scope>
    <source>
        <strain evidence="2 3">HYN0051</strain>
    </source>
</reference>
<dbReference type="Proteomes" id="UP000244908">
    <property type="component" value="Chromosome"/>
</dbReference>
<accession>A0A2Y9U1I4</accession>
<keyword evidence="3" id="KW-1185">Reference proteome</keyword>
<dbReference type="Pfam" id="PF10713">
    <property type="entry name" value="DUF2509"/>
    <property type="match status" value="1"/>
</dbReference>